<organism evidence="1 2">
    <name type="scientific">Streptomyces canus</name>
    <dbReference type="NCBI Taxonomy" id="58343"/>
    <lineage>
        <taxon>Bacteria</taxon>
        <taxon>Bacillati</taxon>
        <taxon>Actinomycetota</taxon>
        <taxon>Actinomycetes</taxon>
        <taxon>Kitasatosporales</taxon>
        <taxon>Streptomycetaceae</taxon>
        <taxon>Streptomyces</taxon>
        <taxon>Streptomyces aurantiacus group</taxon>
    </lineage>
</organism>
<name>A0A124HV03_9ACTN</name>
<accession>A0A124HV03</accession>
<reference evidence="1 2" key="1">
    <citation type="submission" date="2015-10" db="EMBL/GenBank/DDBJ databases">
        <title>Draft genome sequence of Streptomyces canus DSM 40017, type strain for the species Streptomyces canus.</title>
        <authorList>
            <person name="Ruckert C."/>
            <person name="Winkler A."/>
            <person name="Kalinowski J."/>
            <person name="Kampfer P."/>
            <person name="Glaeser S."/>
        </authorList>
    </citation>
    <scope>NUCLEOTIDE SEQUENCE [LARGE SCALE GENOMIC DNA]</scope>
    <source>
        <strain evidence="1 2">DSM 40017</strain>
    </source>
</reference>
<sequence>MSVMDSIIVTRELLGAVPTALSEAKGIVLSSPLRGVERQRHEELVDSLLDAVDQVADDR</sequence>
<protein>
    <submittedName>
        <fullName evidence="1">Uncharacterized protein</fullName>
    </submittedName>
</protein>
<dbReference type="AlphaFoldDB" id="A0A124HV03"/>
<evidence type="ECO:0000313" key="2">
    <source>
        <dbReference type="Proteomes" id="UP000053669"/>
    </source>
</evidence>
<proteinExistence type="predicted"/>
<dbReference type="Proteomes" id="UP000053669">
    <property type="component" value="Unassembled WGS sequence"/>
</dbReference>
<dbReference type="EMBL" id="LMWU01000086">
    <property type="protein sequence ID" value="KUN53460.1"/>
    <property type="molecule type" value="Genomic_DNA"/>
</dbReference>
<comment type="caution">
    <text evidence="1">The sequence shown here is derived from an EMBL/GenBank/DDBJ whole genome shotgun (WGS) entry which is preliminary data.</text>
</comment>
<evidence type="ECO:0000313" key="1">
    <source>
        <dbReference type="EMBL" id="KUN53460.1"/>
    </source>
</evidence>
<gene>
    <name evidence="1" type="ORF">AQJ46_50205</name>
</gene>